<sequence length="132" mass="14935">MIIKGNKHYQEGNYIRLTPVLSTAQGTNASKYAPNLNMPPVPAATVTPKPSEWTQVVKRKTTPRKSKAPVSDHKILATARPFDGPPNTTDSPSGYEYVYIYRKRPVTRKDIRHRFGILGVCCICDIYIKLYR</sequence>
<dbReference type="Proteomes" id="UP001473302">
    <property type="component" value="Unassembled WGS sequence"/>
</dbReference>
<gene>
    <name evidence="2" type="ORF">MFLAVUS_000007</name>
</gene>
<organism evidence="2 3">
    <name type="scientific">Mucor flavus</name>
    <dbReference type="NCBI Taxonomy" id="439312"/>
    <lineage>
        <taxon>Eukaryota</taxon>
        <taxon>Fungi</taxon>
        <taxon>Fungi incertae sedis</taxon>
        <taxon>Mucoromycota</taxon>
        <taxon>Mucoromycotina</taxon>
        <taxon>Mucoromycetes</taxon>
        <taxon>Mucorales</taxon>
        <taxon>Mucorineae</taxon>
        <taxon>Mucoraceae</taxon>
        <taxon>Mucor</taxon>
    </lineage>
</organism>
<proteinExistence type="predicted"/>
<protein>
    <submittedName>
        <fullName evidence="2">Uncharacterized protein</fullName>
    </submittedName>
</protein>
<keyword evidence="3" id="KW-1185">Reference proteome</keyword>
<reference evidence="2 3" key="1">
    <citation type="submission" date="2024-04" db="EMBL/GenBank/DDBJ databases">
        <title>genome sequences of Mucor flavus KT1a and Helicostylum pulchrum KT1b strains isolated from the surface of a dry-aged beef.</title>
        <authorList>
            <person name="Toyotome T."/>
            <person name="Hosono M."/>
            <person name="Torimaru M."/>
            <person name="Fukuda K."/>
            <person name="Mikami N."/>
        </authorList>
    </citation>
    <scope>NUCLEOTIDE SEQUENCE [LARGE SCALE GENOMIC DNA]</scope>
    <source>
        <strain evidence="2 3">KT1a</strain>
    </source>
</reference>
<feature type="region of interest" description="Disordered" evidence="1">
    <location>
        <begin position="55"/>
        <end position="92"/>
    </location>
</feature>
<feature type="compositionally biased region" description="Basic residues" evidence="1">
    <location>
        <begin position="57"/>
        <end position="67"/>
    </location>
</feature>
<evidence type="ECO:0000313" key="2">
    <source>
        <dbReference type="EMBL" id="GAA5806660.1"/>
    </source>
</evidence>
<dbReference type="EMBL" id="BAABUK010000002">
    <property type="protein sequence ID" value="GAA5806660.1"/>
    <property type="molecule type" value="Genomic_DNA"/>
</dbReference>
<evidence type="ECO:0000256" key="1">
    <source>
        <dbReference type="SAM" id="MobiDB-lite"/>
    </source>
</evidence>
<comment type="caution">
    <text evidence="2">The sequence shown here is derived from an EMBL/GenBank/DDBJ whole genome shotgun (WGS) entry which is preliminary data.</text>
</comment>
<evidence type="ECO:0000313" key="3">
    <source>
        <dbReference type="Proteomes" id="UP001473302"/>
    </source>
</evidence>
<accession>A0ABP9YII4</accession>
<name>A0ABP9YII4_9FUNG</name>